<dbReference type="OrthoDB" id="1737154at2"/>
<evidence type="ECO:0000313" key="3">
    <source>
        <dbReference type="Proteomes" id="UP000003860"/>
    </source>
</evidence>
<evidence type="ECO:0000313" key="2">
    <source>
        <dbReference type="EMBL" id="EGD47934.1"/>
    </source>
</evidence>
<reference evidence="2" key="2">
    <citation type="submission" date="2011-01" db="EMBL/GenBank/DDBJ databases">
        <title>The Non-contiguous Finished genome of Clostridium papyrosolvens.</title>
        <authorList>
            <person name="Lucas S."/>
            <person name="Copeland A."/>
            <person name="Lapidus A."/>
            <person name="Cheng J.-F."/>
            <person name="Goodwin L."/>
            <person name="Pitluck S."/>
            <person name="Misra M."/>
            <person name="Chertkov O."/>
            <person name="Detter J.C."/>
            <person name="Han C."/>
            <person name="Tapia R."/>
            <person name="Land M."/>
            <person name="Hauser L."/>
            <person name="Kyrpides N."/>
            <person name="Ivanova N."/>
            <person name="Pagani I."/>
            <person name="Mouttaki H."/>
            <person name="He Z."/>
            <person name="Zhou J."/>
            <person name="Hemme C.L."/>
            <person name="Woyke T."/>
        </authorList>
    </citation>
    <scope>NUCLEOTIDE SEQUENCE [LARGE SCALE GENOMIC DNA]</scope>
    <source>
        <strain evidence="2">DSM 2782</strain>
    </source>
</reference>
<dbReference type="InterPro" id="IPR026935">
    <property type="entry name" value="BtrH_N"/>
</dbReference>
<dbReference type="Proteomes" id="UP000003860">
    <property type="component" value="Unassembled WGS sequence"/>
</dbReference>
<feature type="domain" description="Butirosin biosynthesis protein H N-terminal" evidence="1">
    <location>
        <begin position="80"/>
        <end position="175"/>
    </location>
</feature>
<dbReference type="RefSeq" id="WP_004618667.1">
    <property type="nucleotide sequence ID" value="NZ_ACXX02000005.1"/>
</dbReference>
<dbReference type="EMBL" id="ACXX02000005">
    <property type="protein sequence ID" value="EGD47934.1"/>
    <property type="molecule type" value="Genomic_DNA"/>
</dbReference>
<accession>F1TC19</accession>
<dbReference type="AlphaFoldDB" id="F1TC19"/>
<sequence length="373" mass="43064">MNTLNRSIDGVPRYFVPYVNDCFQNAYGAIVAYFGLKPELILADYLSFMYDDNTGYIGLNYLHKPSRSFEFSEEQLNTSLEYVYFPTVTHYSKRDESEVKKLTDSKIKISLYIEDNPQIAYERLIELIDLGVPVVTVVDMYHMSYHSAYHKNHGAHAVVVTGYNKAEGYVEIFDKYSLSKSDFDGRMSIEALICARNSDNDQGTYTKPIRNMWMEVSKKEGFKPKCDGCKNIIAESSSRMKGEKDILGCKCGLPVMKIFTRDLIFKRDTMPDEELFSLLRYYNAAFKLMSRSRIRFVVFLREVSTMICDSEEICICLKDSSEKWEILSNLSLRLALTKNKDIMTNICRQLELIIVTESHAVDKLLELSYKQEA</sequence>
<gene>
    <name evidence="2" type="ORF">Cpap_2619</name>
</gene>
<keyword evidence="3" id="KW-1185">Reference proteome</keyword>
<organism evidence="2 3">
    <name type="scientific">Ruminiclostridium papyrosolvens DSM 2782</name>
    <dbReference type="NCBI Taxonomy" id="588581"/>
    <lineage>
        <taxon>Bacteria</taxon>
        <taxon>Bacillati</taxon>
        <taxon>Bacillota</taxon>
        <taxon>Clostridia</taxon>
        <taxon>Eubacteriales</taxon>
        <taxon>Oscillospiraceae</taxon>
        <taxon>Ruminiclostridium</taxon>
    </lineage>
</organism>
<protein>
    <recommendedName>
        <fullName evidence="1">Butirosin biosynthesis protein H N-terminal domain-containing protein</fullName>
    </recommendedName>
</protein>
<dbReference type="Pfam" id="PF14399">
    <property type="entry name" value="BtrH_N"/>
    <property type="match status" value="1"/>
</dbReference>
<dbReference type="InterPro" id="IPR025660">
    <property type="entry name" value="Pept_his_AS"/>
</dbReference>
<evidence type="ECO:0000259" key="1">
    <source>
        <dbReference type="Pfam" id="PF14399"/>
    </source>
</evidence>
<comment type="caution">
    <text evidence="2">The sequence shown here is derived from an EMBL/GenBank/DDBJ whole genome shotgun (WGS) entry which is preliminary data.</text>
</comment>
<dbReference type="PROSITE" id="PS00639">
    <property type="entry name" value="THIOL_PROTEASE_HIS"/>
    <property type="match status" value="1"/>
</dbReference>
<name>F1TC19_9FIRM</name>
<dbReference type="STRING" id="588581.Cpap_2619"/>
<reference evidence="2" key="1">
    <citation type="submission" date="2009-07" db="EMBL/GenBank/DDBJ databases">
        <authorList>
            <consortium name="US DOE Joint Genome Institute (JGI-PGF)"/>
            <person name="Lucas S."/>
            <person name="Copeland A."/>
            <person name="Lapidus A."/>
            <person name="Glavina del Rio T."/>
            <person name="Tice H."/>
            <person name="Bruce D."/>
            <person name="Goodwin L."/>
            <person name="Pitluck S."/>
            <person name="Larimer F."/>
            <person name="Land M.L."/>
            <person name="Mouttaki H."/>
            <person name="He Z."/>
            <person name="Zhou J."/>
            <person name="Hemme C.L."/>
        </authorList>
    </citation>
    <scope>NUCLEOTIDE SEQUENCE [LARGE SCALE GENOMIC DNA]</scope>
    <source>
        <strain evidence="2">DSM 2782</strain>
    </source>
</reference>
<proteinExistence type="predicted"/>